<keyword evidence="3" id="KW-0675">Receptor</keyword>
<organism evidence="7">
    <name type="scientific">Ananas comosus var. bracteatus</name>
    <name type="common">red pineapple</name>
    <dbReference type="NCBI Taxonomy" id="296719"/>
    <lineage>
        <taxon>Eukaryota</taxon>
        <taxon>Viridiplantae</taxon>
        <taxon>Streptophyta</taxon>
        <taxon>Embryophyta</taxon>
        <taxon>Tracheophyta</taxon>
        <taxon>Spermatophyta</taxon>
        <taxon>Magnoliopsida</taxon>
        <taxon>Liliopsida</taxon>
        <taxon>Poales</taxon>
        <taxon>Bromeliaceae</taxon>
        <taxon>Bromelioideae</taxon>
        <taxon>Ananas</taxon>
    </lineage>
</organism>
<proteinExistence type="predicted"/>
<evidence type="ECO:0000256" key="2">
    <source>
        <dbReference type="ARBA" id="ARBA00012513"/>
    </source>
</evidence>
<comment type="catalytic activity">
    <reaction evidence="4">
        <text>L-threonyl-[protein] + ATP = O-phospho-L-threonyl-[protein] + ADP + H(+)</text>
        <dbReference type="Rhea" id="RHEA:46608"/>
        <dbReference type="Rhea" id="RHEA-COMP:11060"/>
        <dbReference type="Rhea" id="RHEA-COMP:11605"/>
        <dbReference type="ChEBI" id="CHEBI:15378"/>
        <dbReference type="ChEBI" id="CHEBI:30013"/>
        <dbReference type="ChEBI" id="CHEBI:30616"/>
        <dbReference type="ChEBI" id="CHEBI:61977"/>
        <dbReference type="ChEBI" id="CHEBI:456216"/>
        <dbReference type="EC" id="2.7.11.1"/>
    </reaction>
</comment>
<dbReference type="AlphaFoldDB" id="A0A6V7NLA1"/>
<dbReference type="GO" id="GO:0016020">
    <property type="term" value="C:membrane"/>
    <property type="evidence" value="ECO:0007669"/>
    <property type="project" value="UniProtKB-SubCell"/>
</dbReference>
<evidence type="ECO:0000256" key="1">
    <source>
        <dbReference type="ARBA" id="ARBA00004479"/>
    </source>
</evidence>
<dbReference type="Gene3D" id="2.90.10.10">
    <property type="entry name" value="Bulb-type lectin domain"/>
    <property type="match status" value="1"/>
</dbReference>
<dbReference type="GO" id="GO:0004674">
    <property type="term" value="F:protein serine/threonine kinase activity"/>
    <property type="evidence" value="ECO:0007669"/>
    <property type="project" value="UniProtKB-EC"/>
</dbReference>
<dbReference type="PROSITE" id="PS50927">
    <property type="entry name" value="BULB_LECTIN"/>
    <property type="match status" value="1"/>
</dbReference>
<name>A0A6V7NLA1_ANACO</name>
<dbReference type="GO" id="GO:0051707">
    <property type="term" value="P:response to other organism"/>
    <property type="evidence" value="ECO:0007669"/>
    <property type="project" value="UniProtKB-ARBA"/>
</dbReference>
<dbReference type="EC" id="2.7.11.1" evidence="2"/>
<feature type="domain" description="Bulb-type lectin" evidence="6">
    <location>
        <begin position="1"/>
        <end position="86"/>
    </location>
</feature>
<evidence type="ECO:0000313" key="7">
    <source>
        <dbReference type="EMBL" id="CAD1819383.1"/>
    </source>
</evidence>
<reference evidence="7" key="1">
    <citation type="submission" date="2020-07" db="EMBL/GenBank/DDBJ databases">
        <authorList>
            <person name="Lin J."/>
        </authorList>
    </citation>
    <scope>NUCLEOTIDE SEQUENCE</scope>
</reference>
<accession>A0A6V7NLA1</accession>
<dbReference type="InterPro" id="IPR036426">
    <property type="entry name" value="Bulb-type_lectin_dom_sf"/>
</dbReference>
<evidence type="ECO:0000256" key="3">
    <source>
        <dbReference type="ARBA" id="ARBA00023170"/>
    </source>
</evidence>
<comment type="subcellular location">
    <subcellularLocation>
        <location evidence="1">Membrane</location>
        <topology evidence="1">Single-pass type I membrane protein</topology>
    </subcellularLocation>
</comment>
<dbReference type="SUPFAM" id="SSF51110">
    <property type="entry name" value="alpha-D-mannose-specific plant lectins"/>
    <property type="match status" value="2"/>
</dbReference>
<evidence type="ECO:0000256" key="5">
    <source>
        <dbReference type="ARBA" id="ARBA00048679"/>
    </source>
</evidence>
<evidence type="ECO:0000256" key="4">
    <source>
        <dbReference type="ARBA" id="ARBA00047899"/>
    </source>
</evidence>
<dbReference type="EMBL" id="LR862139">
    <property type="protein sequence ID" value="CAD1819383.1"/>
    <property type="molecule type" value="Genomic_DNA"/>
</dbReference>
<comment type="catalytic activity">
    <reaction evidence="5">
        <text>L-seryl-[protein] + ATP = O-phospho-L-seryl-[protein] + ADP + H(+)</text>
        <dbReference type="Rhea" id="RHEA:17989"/>
        <dbReference type="Rhea" id="RHEA-COMP:9863"/>
        <dbReference type="Rhea" id="RHEA-COMP:11604"/>
        <dbReference type="ChEBI" id="CHEBI:15378"/>
        <dbReference type="ChEBI" id="CHEBI:29999"/>
        <dbReference type="ChEBI" id="CHEBI:30616"/>
        <dbReference type="ChEBI" id="CHEBI:83421"/>
        <dbReference type="ChEBI" id="CHEBI:456216"/>
        <dbReference type="EC" id="2.7.11.1"/>
    </reaction>
</comment>
<evidence type="ECO:0000259" key="6">
    <source>
        <dbReference type="PROSITE" id="PS50927"/>
    </source>
</evidence>
<dbReference type="InterPro" id="IPR001480">
    <property type="entry name" value="Bulb-type_lectin_dom"/>
</dbReference>
<sequence length="168" mass="18535">MEREGEIKESLNGHHYLSDGRSNVGNCMVTLNNHGQFVVSDDNGSTLWTSELKSKTPRGRYAVVVRPDGQVSIYGPAVWATLYFPFLTDSREFPENVYMRVGRSVLFSGQILHDGQMQQSRGSELMMSNDCGLTLIASLLGMIWQSPTGGRGGQPFQAQPPRPVDRAG</sequence>
<gene>
    <name evidence="7" type="ORF">CB5_LOCUS2594</name>
</gene>
<protein>
    <recommendedName>
        <fullName evidence="2">non-specific serine/threonine protein kinase</fullName>
        <ecNumber evidence="2">2.7.11.1</ecNumber>
    </recommendedName>
</protein>